<name>A0A563VK45_9CYAN</name>
<evidence type="ECO:0000313" key="2">
    <source>
        <dbReference type="Proteomes" id="UP000320055"/>
    </source>
</evidence>
<dbReference type="EMBL" id="CAACVJ010000023">
    <property type="protein sequence ID" value="VEP11772.1"/>
    <property type="molecule type" value="Genomic_DNA"/>
</dbReference>
<sequence length="38" mass="4645">MNYISIFSRIYEKALNLTSGFTYYLLLNDELLEPRWAW</sequence>
<accession>A0A563VK45</accession>
<protein>
    <submittedName>
        <fullName evidence="1">Uncharacterized protein</fullName>
    </submittedName>
</protein>
<gene>
    <name evidence="1" type="ORF">H1P_1190013</name>
</gene>
<keyword evidence="2" id="KW-1185">Reference proteome</keyword>
<proteinExistence type="predicted"/>
<evidence type="ECO:0000313" key="1">
    <source>
        <dbReference type="EMBL" id="VEP11772.1"/>
    </source>
</evidence>
<reference evidence="1 2" key="1">
    <citation type="submission" date="2019-01" db="EMBL/GenBank/DDBJ databases">
        <authorList>
            <person name="Brito A."/>
        </authorList>
    </citation>
    <scope>NUCLEOTIDE SEQUENCE [LARGE SCALE GENOMIC DNA]</scope>
    <source>
        <strain evidence="1">1</strain>
    </source>
</reference>
<dbReference type="AlphaFoldDB" id="A0A563VK45"/>
<organism evidence="1 2">
    <name type="scientific">Hyella patelloides LEGE 07179</name>
    <dbReference type="NCBI Taxonomy" id="945734"/>
    <lineage>
        <taxon>Bacteria</taxon>
        <taxon>Bacillati</taxon>
        <taxon>Cyanobacteriota</taxon>
        <taxon>Cyanophyceae</taxon>
        <taxon>Pleurocapsales</taxon>
        <taxon>Hyellaceae</taxon>
        <taxon>Hyella</taxon>
    </lineage>
</organism>
<dbReference type="Proteomes" id="UP000320055">
    <property type="component" value="Unassembled WGS sequence"/>
</dbReference>